<organism evidence="8 9">
    <name type="scientific">Pseudomonas turukhanskensis</name>
    <dbReference type="NCBI Taxonomy" id="1806536"/>
    <lineage>
        <taxon>Bacteria</taxon>
        <taxon>Pseudomonadati</taxon>
        <taxon>Pseudomonadota</taxon>
        <taxon>Gammaproteobacteria</taxon>
        <taxon>Pseudomonadales</taxon>
        <taxon>Pseudomonadaceae</taxon>
        <taxon>Pseudomonas</taxon>
    </lineage>
</organism>
<dbReference type="Proteomes" id="UP001143328">
    <property type="component" value="Unassembled WGS sequence"/>
</dbReference>
<reference evidence="8" key="2">
    <citation type="submission" date="2023-01" db="EMBL/GenBank/DDBJ databases">
        <authorList>
            <person name="Sun Q."/>
            <person name="Evtushenko L."/>
        </authorList>
    </citation>
    <scope>NUCLEOTIDE SEQUENCE</scope>
    <source>
        <strain evidence="8">VKM B-2935</strain>
    </source>
</reference>
<evidence type="ECO:0000256" key="1">
    <source>
        <dbReference type="ARBA" id="ARBA00022553"/>
    </source>
</evidence>
<keyword evidence="4" id="KW-0804">Transcription</keyword>
<dbReference type="SMART" id="SM00448">
    <property type="entry name" value="REC"/>
    <property type="match status" value="1"/>
</dbReference>
<dbReference type="PROSITE" id="PS50043">
    <property type="entry name" value="HTH_LUXR_2"/>
    <property type="match status" value="1"/>
</dbReference>
<dbReference type="AlphaFoldDB" id="A0A9W6K683"/>
<dbReference type="InterPro" id="IPR016032">
    <property type="entry name" value="Sig_transdc_resp-reg_C-effctor"/>
</dbReference>
<feature type="domain" description="Response regulatory" evidence="7">
    <location>
        <begin position="3"/>
        <end position="118"/>
    </location>
</feature>
<dbReference type="InterPro" id="IPR039420">
    <property type="entry name" value="WalR-like"/>
</dbReference>
<dbReference type="EMBL" id="BSFN01000004">
    <property type="protein sequence ID" value="GLK88971.1"/>
    <property type="molecule type" value="Genomic_DNA"/>
</dbReference>
<dbReference type="PRINTS" id="PR00038">
    <property type="entry name" value="HTHLUXR"/>
</dbReference>
<dbReference type="PANTHER" id="PTHR43214:SF41">
    <property type="entry name" value="NITRATE_NITRITE RESPONSE REGULATOR PROTEIN NARP"/>
    <property type="match status" value="1"/>
</dbReference>
<keyword evidence="9" id="KW-1185">Reference proteome</keyword>
<evidence type="ECO:0000259" key="6">
    <source>
        <dbReference type="PROSITE" id="PS50043"/>
    </source>
</evidence>
<dbReference type="Gene3D" id="3.40.50.2300">
    <property type="match status" value="1"/>
</dbReference>
<dbReference type="Pfam" id="PF00196">
    <property type="entry name" value="GerE"/>
    <property type="match status" value="1"/>
</dbReference>
<dbReference type="PROSITE" id="PS50110">
    <property type="entry name" value="RESPONSE_REGULATORY"/>
    <property type="match status" value="1"/>
</dbReference>
<dbReference type="InterPro" id="IPR000792">
    <property type="entry name" value="Tscrpt_reg_LuxR_C"/>
</dbReference>
<comment type="caution">
    <text evidence="8">The sequence shown here is derived from an EMBL/GenBank/DDBJ whole genome shotgun (WGS) entry which is preliminary data.</text>
</comment>
<evidence type="ECO:0000256" key="2">
    <source>
        <dbReference type="ARBA" id="ARBA00023015"/>
    </source>
</evidence>
<evidence type="ECO:0000313" key="8">
    <source>
        <dbReference type="EMBL" id="GLK88971.1"/>
    </source>
</evidence>
<dbReference type="InterPro" id="IPR058245">
    <property type="entry name" value="NreC/VraR/RcsB-like_REC"/>
</dbReference>
<dbReference type="Gene3D" id="1.10.10.10">
    <property type="entry name" value="Winged helix-like DNA-binding domain superfamily/Winged helix DNA-binding domain"/>
    <property type="match status" value="1"/>
</dbReference>
<dbReference type="InterPro" id="IPR001789">
    <property type="entry name" value="Sig_transdc_resp-reg_receiver"/>
</dbReference>
<dbReference type="SMART" id="SM00421">
    <property type="entry name" value="HTH_LUXR"/>
    <property type="match status" value="1"/>
</dbReference>
<dbReference type="RefSeq" id="WP_271195170.1">
    <property type="nucleotide sequence ID" value="NZ_BSFN01000004.1"/>
</dbReference>
<evidence type="ECO:0000256" key="5">
    <source>
        <dbReference type="PROSITE-ProRule" id="PRU00169"/>
    </source>
</evidence>
<reference evidence="8" key="1">
    <citation type="journal article" date="2014" name="Int. J. Syst. Evol. Microbiol.">
        <title>Complete genome sequence of Corynebacterium casei LMG S-19264T (=DSM 44701T), isolated from a smear-ripened cheese.</title>
        <authorList>
            <consortium name="US DOE Joint Genome Institute (JGI-PGF)"/>
            <person name="Walter F."/>
            <person name="Albersmeier A."/>
            <person name="Kalinowski J."/>
            <person name="Ruckert C."/>
        </authorList>
    </citation>
    <scope>NUCLEOTIDE SEQUENCE</scope>
    <source>
        <strain evidence="8">VKM B-2935</strain>
    </source>
</reference>
<feature type="modified residue" description="4-aspartylphosphate" evidence="5">
    <location>
        <position position="53"/>
    </location>
</feature>
<gene>
    <name evidence="8" type="ORF">GCM10017655_20330</name>
</gene>
<feature type="domain" description="HTH luxR-type" evidence="6">
    <location>
        <begin position="141"/>
        <end position="206"/>
    </location>
</feature>
<dbReference type="CDD" id="cd06170">
    <property type="entry name" value="LuxR_C_like"/>
    <property type="match status" value="1"/>
</dbReference>
<evidence type="ECO:0000313" key="9">
    <source>
        <dbReference type="Proteomes" id="UP001143328"/>
    </source>
</evidence>
<keyword evidence="1 5" id="KW-0597">Phosphoprotein</keyword>
<protein>
    <submittedName>
        <fullName evidence="8">DNA-binding response regulator</fullName>
    </submittedName>
</protein>
<proteinExistence type="predicted"/>
<keyword evidence="3 8" id="KW-0238">DNA-binding</keyword>
<dbReference type="GO" id="GO:0003677">
    <property type="term" value="F:DNA binding"/>
    <property type="evidence" value="ECO:0007669"/>
    <property type="project" value="UniProtKB-KW"/>
</dbReference>
<evidence type="ECO:0000256" key="4">
    <source>
        <dbReference type="ARBA" id="ARBA00023163"/>
    </source>
</evidence>
<dbReference type="PANTHER" id="PTHR43214">
    <property type="entry name" value="TWO-COMPONENT RESPONSE REGULATOR"/>
    <property type="match status" value="1"/>
</dbReference>
<dbReference type="SUPFAM" id="SSF52172">
    <property type="entry name" value="CheY-like"/>
    <property type="match status" value="1"/>
</dbReference>
<sequence length="208" mass="22766">MGKVLIVDDHPVIRLAVKLLLEREGHTLVGETDNGVDALTLIRNHRPELVILDIGIPKIDGLEVLARISTLKPRPRVLILTSQPADLLAFRCMKAGAAGFVTKGDNLEELQRAVWAALSGYSFFPTDILSTVNPTISNSSEHAMLNSLSDREIMVLQMLAQGKSNKEIGDSLLLSNKTISTYKTRLQLKLNAFNLVALVDFAKRNGLG</sequence>
<dbReference type="Pfam" id="PF00072">
    <property type="entry name" value="Response_reg"/>
    <property type="match status" value="1"/>
</dbReference>
<evidence type="ECO:0000259" key="7">
    <source>
        <dbReference type="PROSITE" id="PS50110"/>
    </source>
</evidence>
<dbReference type="PROSITE" id="PS00622">
    <property type="entry name" value="HTH_LUXR_1"/>
    <property type="match status" value="1"/>
</dbReference>
<keyword evidence="2" id="KW-0805">Transcription regulation</keyword>
<dbReference type="CDD" id="cd17535">
    <property type="entry name" value="REC_NarL-like"/>
    <property type="match status" value="1"/>
</dbReference>
<evidence type="ECO:0000256" key="3">
    <source>
        <dbReference type="ARBA" id="ARBA00023125"/>
    </source>
</evidence>
<dbReference type="InterPro" id="IPR011006">
    <property type="entry name" value="CheY-like_superfamily"/>
</dbReference>
<dbReference type="SUPFAM" id="SSF46894">
    <property type="entry name" value="C-terminal effector domain of the bipartite response regulators"/>
    <property type="match status" value="1"/>
</dbReference>
<dbReference type="InterPro" id="IPR036388">
    <property type="entry name" value="WH-like_DNA-bd_sf"/>
</dbReference>
<name>A0A9W6K683_9PSED</name>
<dbReference type="GO" id="GO:0000160">
    <property type="term" value="P:phosphorelay signal transduction system"/>
    <property type="evidence" value="ECO:0007669"/>
    <property type="project" value="InterPro"/>
</dbReference>
<accession>A0A9W6K683</accession>
<dbReference type="GO" id="GO:0006355">
    <property type="term" value="P:regulation of DNA-templated transcription"/>
    <property type="evidence" value="ECO:0007669"/>
    <property type="project" value="InterPro"/>
</dbReference>